<name>A0ABQ5JTK9_9EUKA</name>
<sequence>VEEEEREEEEREGEEREEERRGLKQHQTSTMSNIQQCIGLSSQLLPPSPPLGASEVLLHSHDDNINGCIDAYGSIRLTQDDQDTVRTPIRSSSAILINVPPLTADPSSISTQIIPDKSPPSTVPLVKMTQRFVMETPSRDVHSICCSGQETNDAIHGPIQKDIIPSSLFLSQNTPTQYYHSDLHGTKDKDKVTTSSLPCHSPITMSMFSKHTTIPLSHTSISTPIHQYNPQTHTDSSSTIALSPSSLPILRSLPPSLPIYSLYGDYMKLSELLAMSKLSEMHLKCPIEHPKVFHDFGKSSILIRLNQESKYRKQTEFRQKRMSMFSQMLISECESHMPTEPSTRHKFGEMNCEEKKNLLRQTTSSFMQHSIVKRKKLKGKRNYISKILFDQMD</sequence>
<comment type="caution">
    <text evidence="2">The sequence shown here is derived from an EMBL/GenBank/DDBJ whole genome shotgun (WGS) entry which is preliminary data.</text>
</comment>
<feature type="compositionally biased region" description="Acidic residues" evidence="1">
    <location>
        <begin position="1"/>
        <end position="17"/>
    </location>
</feature>
<dbReference type="Proteomes" id="UP001057375">
    <property type="component" value="Unassembled WGS sequence"/>
</dbReference>
<gene>
    <name evidence="2" type="ORF">ADUPG1_010226</name>
</gene>
<feature type="non-terminal residue" evidence="2">
    <location>
        <position position="1"/>
    </location>
</feature>
<organism evidence="2 3">
    <name type="scientific">Aduncisulcus paluster</name>
    <dbReference type="NCBI Taxonomy" id="2918883"/>
    <lineage>
        <taxon>Eukaryota</taxon>
        <taxon>Metamonada</taxon>
        <taxon>Carpediemonas-like organisms</taxon>
        <taxon>Aduncisulcus</taxon>
    </lineage>
</organism>
<feature type="region of interest" description="Disordered" evidence="1">
    <location>
        <begin position="1"/>
        <end position="31"/>
    </location>
</feature>
<evidence type="ECO:0000256" key="1">
    <source>
        <dbReference type="SAM" id="MobiDB-lite"/>
    </source>
</evidence>
<accession>A0ABQ5JTK9</accession>
<keyword evidence="3" id="KW-1185">Reference proteome</keyword>
<evidence type="ECO:0000313" key="3">
    <source>
        <dbReference type="Proteomes" id="UP001057375"/>
    </source>
</evidence>
<reference evidence="2" key="1">
    <citation type="submission" date="2022-03" db="EMBL/GenBank/DDBJ databases">
        <title>Draft genome sequence of Aduncisulcus paluster, a free-living microaerophilic Fornicata.</title>
        <authorList>
            <person name="Yuyama I."/>
            <person name="Kume K."/>
            <person name="Tamura T."/>
            <person name="Inagaki Y."/>
            <person name="Hashimoto T."/>
        </authorList>
    </citation>
    <scope>NUCLEOTIDE SEQUENCE</scope>
    <source>
        <strain evidence="2">NY0171</strain>
    </source>
</reference>
<dbReference type="EMBL" id="BQXS01011492">
    <property type="protein sequence ID" value="GKT13220.1"/>
    <property type="molecule type" value="Genomic_DNA"/>
</dbReference>
<protein>
    <submittedName>
        <fullName evidence="2">Uncharacterized protein</fullName>
    </submittedName>
</protein>
<proteinExistence type="predicted"/>
<evidence type="ECO:0000313" key="2">
    <source>
        <dbReference type="EMBL" id="GKT13220.1"/>
    </source>
</evidence>